<evidence type="ECO:0000256" key="2">
    <source>
        <dbReference type="ARBA" id="ARBA00022448"/>
    </source>
</evidence>
<dbReference type="eggNOG" id="COG0738">
    <property type="taxonomic scope" value="Bacteria"/>
</dbReference>
<feature type="transmembrane region" description="Helical" evidence="6">
    <location>
        <begin position="252"/>
        <end position="270"/>
    </location>
</feature>
<keyword evidence="9" id="KW-1185">Reference proteome</keyword>
<feature type="transmembrane region" description="Helical" evidence="6">
    <location>
        <begin position="219"/>
        <end position="240"/>
    </location>
</feature>
<proteinExistence type="predicted"/>
<organism evidence="8 9">
    <name type="scientific">Thermoanaerobacter wiegelii Rt8.B1</name>
    <dbReference type="NCBI Taxonomy" id="697303"/>
    <lineage>
        <taxon>Bacteria</taxon>
        <taxon>Bacillati</taxon>
        <taxon>Bacillota</taxon>
        <taxon>Clostridia</taxon>
        <taxon>Thermoanaerobacterales</taxon>
        <taxon>Thermoanaerobacteraceae</taxon>
        <taxon>Thermoanaerobacter</taxon>
    </lineage>
</organism>
<dbReference type="PROSITE" id="PS50850">
    <property type="entry name" value="MFS"/>
    <property type="match status" value="1"/>
</dbReference>
<evidence type="ECO:0000313" key="8">
    <source>
        <dbReference type="EMBL" id="AEM80005.1"/>
    </source>
</evidence>
<name>G2MUH8_9THEO</name>
<dbReference type="GO" id="GO:0022857">
    <property type="term" value="F:transmembrane transporter activity"/>
    <property type="evidence" value="ECO:0007669"/>
    <property type="project" value="InterPro"/>
</dbReference>
<dbReference type="RefSeq" id="WP_014063771.1">
    <property type="nucleotide sequence ID" value="NC_015958.1"/>
</dbReference>
<evidence type="ECO:0000256" key="4">
    <source>
        <dbReference type="ARBA" id="ARBA00022989"/>
    </source>
</evidence>
<feature type="transmembrane region" description="Helical" evidence="6">
    <location>
        <begin position="142"/>
        <end position="161"/>
    </location>
</feature>
<dbReference type="InterPro" id="IPR020846">
    <property type="entry name" value="MFS_dom"/>
</dbReference>
<evidence type="ECO:0000313" key="9">
    <source>
        <dbReference type="Proteomes" id="UP000008276"/>
    </source>
</evidence>
<feature type="transmembrane region" description="Helical" evidence="6">
    <location>
        <begin position="41"/>
        <end position="61"/>
    </location>
</feature>
<protein>
    <submittedName>
        <fullName evidence="8">Major facilitator superfamily MFS_1</fullName>
    </submittedName>
</protein>
<dbReference type="InterPro" id="IPR011701">
    <property type="entry name" value="MFS"/>
</dbReference>
<keyword evidence="3 6" id="KW-0812">Transmembrane</keyword>
<feature type="domain" description="Major facilitator superfamily (MFS) profile" evidence="7">
    <location>
        <begin position="8"/>
        <end position="399"/>
    </location>
</feature>
<dbReference type="SUPFAM" id="SSF103473">
    <property type="entry name" value="MFS general substrate transporter"/>
    <property type="match status" value="1"/>
</dbReference>
<dbReference type="Pfam" id="PF07690">
    <property type="entry name" value="MFS_1"/>
    <property type="match status" value="1"/>
</dbReference>
<keyword evidence="5 6" id="KW-0472">Membrane</keyword>
<evidence type="ECO:0000259" key="7">
    <source>
        <dbReference type="PROSITE" id="PS50850"/>
    </source>
</evidence>
<feature type="transmembrane region" description="Helical" evidence="6">
    <location>
        <begin position="97"/>
        <end position="121"/>
    </location>
</feature>
<evidence type="ECO:0000256" key="1">
    <source>
        <dbReference type="ARBA" id="ARBA00004651"/>
    </source>
</evidence>
<gene>
    <name evidence="8" type="ORF">Thewi_2684</name>
</gene>
<dbReference type="Proteomes" id="UP000008276">
    <property type="component" value="Chromosome"/>
</dbReference>
<reference evidence="8 9" key="1">
    <citation type="submission" date="2011-08" db="EMBL/GenBank/DDBJ databases">
        <title>Complete sequence of Thermoanaerobacter wiegelii Rt8.B1.</title>
        <authorList>
            <consortium name="US DOE Joint Genome Institute"/>
            <person name="Lucas S."/>
            <person name="Han J."/>
            <person name="Lapidus A."/>
            <person name="Cheng J.-F."/>
            <person name="Goodwin L."/>
            <person name="Pitluck S."/>
            <person name="Peters L."/>
            <person name="Mikhailova N."/>
            <person name="Zeytun A."/>
            <person name="Daligault H."/>
            <person name="Detter J.C."/>
            <person name="Han C."/>
            <person name="Tapia R."/>
            <person name="Land M."/>
            <person name="Hauser L."/>
            <person name="Kyrpides N."/>
            <person name="Ivanova N."/>
            <person name="Pagani I."/>
            <person name="Hemme C."/>
            <person name="Woyke T."/>
        </authorList>
    </citation>
    <scope>NUCLEOTIDE SEQUENCE [LARGE SCALE GENOMIC DNA]</scope>
    <source>
        <strain evidence="8 9">Rt8.B1</strain>
    </source>
</reference>
<evidence type="ECO:0000256" key="6">
    <source>
        <dbReference type="SAM" id="Phobius"/>
    </source>
</evidence>
<dbReference type="EMBL" id="CP002991">
    <property type="protein sequence ID" value="AEM80005.1"/>
    <property type="molecule type" value="Genomic_DNA"/>
</dbReference>
<feature type="transmembrane region" description="Helical" evidence="6">
    <location>
        <begin position="342"/>
        <end position="362"/>
    </location>
</feature>
<dbReference type="InterPro" id="IPR036259">
    <property type="entry name" value="MFS_trans_sf"/>
</dbReference>
<dbReference type="STRING" id="697303.Thewi_2684"/>
<dbReference type="AlphaFoldDB" id="G2MUH8"/>
<dbReference type="HOGENOM" id="CLU_046685_1_0_9"/>
<dbReference type="PANTHER" id="PTHR23530:SF1">
    <property type="entry name" value="PERMEASE, MAJOR FACILITATOR SUPERFAMILY-RELATED"/>
    <property type="match status" value="1"/>
</dbReference>
<evidence type="ECO:0000256" key="5">
    <source>
        <dbReference type="ARBA" id="ARBA00023136"/>
    </source>
</evidence>
<dbReference type="InterPro" id="IPR053160">
    <property type="entry name" value="MFS_DHA3_Transporter"/>
</dbReference>
<dbReference type="KEGG" id="twi:Thewi_2684"/>
<feature type="transmembrane region" description="Helical" evidence="6">
    <location>
        <begin position="73"/>
        <end position="91"/>
    </location>
</feature>
<evidence type="ECO:0000256" key="3">
    <source>
        <dbReference type="ARBA" id="ARBA00022692"/>
    </source>
</evidence>
<feature type="transmembrane region" description="Helical" evidence="6">
    <location>
        <begin position="282"/>
        <end position="303"/>
    </location>
</feature>
<comment type="subcellular location">
    <subcellularLocation>
        <location evidence="1">Cell membrane</location>
        <topology evidence="1">Multi-pass membrane protein</topology>
    </subcellularLocation>
</comment>
<sequence length="401" mass="45614">MQSLKGNIRFFLIVVTLFSSFFTSLMAPFWVIYFNKINLDFAQISLLIIVNHVAVTFFEIPTGALADTYSRKFSVLLSLLIGSLTSIGIYFNTSFAVLLFLYFLSGVGATLNSGAFESWFADSILFSEKDVDLTKYWGRLTSYNYLGSTMGFLGGSILVRYNIFREIWLIEGIGIFLVFIYVFLTGKKDKSQKKEVEYSYREYFSKISKGTGYLFKHRILLSITIGAFFFFFSSGILSMLWQPYFEKAGIPVEWFGVILALTMILSIIVPRYADRIAEKFGGLLRTLMIISIISALFIFMMYVIPSYSFIPYIIYTVIYSAHTPIFMPYFNKLIPSSERATIISIYSLFISVSTILCTYLFGILSDRMGLNAALFLSLITALISSIPFKKAMVLEKEVSIE</sequence>
<feature type="transmembrane region" description="Helical" evidence="6">
    <location>
        <begin position="368"/>
        <end position="388"/>
    </location>
</feature>
<feature type="transmembrane region" description="Helical" evidence="6">
    <location>
        <begin position="167"/>
        <end position="184"/>
    </location>
</feature>
<accession>G2MUH8</accession>
<dbReference type="PANTHER" id="PTHR23530">
    <property type="entry name" value="TRANSPORT PROTEIN-RELATED"/>
    <property type="match status" value="1"/>
</dbReference>
<dbReference type="Gene3D" id="1.20.1250.20">
    <property type="entry name" value="MFS general substrate transporter like domains"/>
    <property type="match status" value="1"/>
</dbReference>
<feature type="transmembrane region" description="Helical" evidence="6">
    <location>
        <begin position="12"/>
        <end position="35"/>
    </location>
</feature>
<dbReference type="GO" id="GO:0005886">
    <property type="term" value="C:plasma membrane"/>
    <property type="evidence" value="ECO:0007669"/>
    <property type="project" value="UniProtKB-SubCell"/>
</dbReference>
<keyword evidence="4 6" id="KW-1133">Transmembrane helix</keyword>
<feature type="transmembrane region" description="Helical" evidence="6">
    <location>
        <begin position="309"/>
        <end position="330"/>
    </location>
</feature>
<keyword evidence="2" id="KW-0813">Transport</keyword>